<evidence type="ECO:0000313" key="2">
    <source>
        <dbReference type="Proteomes" id="UP001497392"/>
    </source>
</evidence>
<reference evidence="1 2" key="1">
    <citation type="submission" date="2024-06" db="EMBL/GenBank/DDBJ databases">
        <authorList>
            <person name="Kraege A."/>
            <person name="Thomma B."/>
        </authorList>
    </citation>
    <scope>NUCLEOTIDE SEQUENCE [LARGE SCALE GENOMIC DNA]</scope>
</reference>
<dbReference type="Proteomes" id="UP001497392">
    <property type="component" value="Unassembled WGS sequence"/>
</dbReference>
<comment type="caution">
    <text evidence="1">The sequence shown here is derived from an EMBL/GenBank/DDBJ whole genome shotgun (WGS) entry which is preliminary data.</text>
</comment>
<dbReference type="EMBL" id="CAXHTA020000015">
    <property type="protein sequence ID" value="CAL5225921.1"/>
    <property type="molecule type" value="Genomic_DNA"/>
</dbReference>
<proteinExistence type="predicted"/>
<evidence type="ECO:0000313" key="1">
    <source>
        <dbReference type="EMBL" id="CAL5225921.1"/>
    </source>
</evidence>
<accession>A0ABP1G126</accession>
<protein>
    <submittedName>
        <fullName evidence="1">G8713 protein</fullName>
    </submittedName>
</protein>
<organism evidence="1 2">
    <name type="scientific">Coccomyxa viridis</name>
    <dbReference type="NCBI Taxonomy" id="1274662"/>
    <lineage>
        <taxon>Eukaryota</taxon>
        <taxon>Viridiplantae</taxon>
        <taxon>Chlorophyta</taxon>
        <taxon>core chlorophytes</taxon>
        <taxon>Trebouxiophyceae</taxon>
        <taxon>Trebouxiophyceae incertae sedis</taxon>
        <taxon>Coccomyxaceae</taxon>
        <taxon>Coccomyxa</taxon>
    </lineage>
</organism>
<sequence>MSDERNPQADRFIPYLKGIFDLGSTDRVWVDAAGSYPNLLDAETKELLGTDFVDSTTDVAVIKGSAIRAGRPEKGLVLLFDIRQHLQGTPDDFAPSKTRVLTDLVDKWYLFWMDADILASCHFSSAAHAMGPIDALLTGQLKAESRLGGRRQIALPPMEGKAMPDSWK</sequence>
<name>A0ABP1G126_9CHLO</name>
<keyword evidence="2" id="KW-1185">Reference proteome</keyword>
<gene>
    <name evidence="1" type="primary">g8713</name>
    <name evidence="1" type="ORF">VP750_LOCUS7827</name>
</gene>